<dbReference type="PANTHER" id="PTHR46872">
    <property type="entry name" value="DNA BINDING PROTEIN"/>
    <property type="match status" value="1"/>
</dbReference>
<dbReference type="Proteomes" id="UP000823749">
    <property type="component" value="Chromosome 13"/>
</dbReference>
<dbReference type="PANTHER" id="PTHR46872:SF10">
    <property type="entry name" value="MYB-LIKE DOMAIN-CONTAINING PROTEIN"/>
    <property type="match status" value="1"/>
</dbReference>
<organism evidence="4 5">
    <name type="scientific">Rhododendron griersonianum</name>
    <dbReference type="NCBI Taxonomy" id="479676"/>
    <lineage>
        <taxon>Eukaryota</taxon>
        <taxon>Viridiplantae</taxon>
        <taxon>Streptophyta</taxon>
        <taxon>Embryophyta</taxon>
        <taxon>Tracheophyta</taxon>
        <taxon>Spermatophyta</taxon>
        <taxon>Magnoliopsida</taxon>
        <taxon>eudicotyledons</taxon>
        <taxon>Gunneridae</taxon>
        <taxon>Pentapetalae</taxon>
        <taxon>asterids</taxon>
        <taxon>Ericales</taxon>
        <taxon>Ericaceae</taxon>
        <taxon>Ericoideae</taxon>
        <taxon>Rhodoreae</taxon>
        <taxon>Rhododendron</taxon>
    </lineage>
</organism>
<sequence>MRHAGDTRTFTYMQKPKQPKPQVLEKPLPTKWVDYIRDDRLRLAIPVGPRFQADIPDWTGPPPSSHNESSTSRWLGTQVWPIKDRSPDTKAGLIGKGRPDFCQCISPGSIECVKRHVNEKRIQLQFDLGPAFMRWKFDEMGQDVSKLWSLEEQKKFDFLVKTNPISQGKSFLKPAVESLPSQSKETIVGYYLNVYIPRRFSIQTRAGFRTVDTDDDESGEAPNSNSSRKRYRADIVSSSGSKYARARYLTGRR</sequence>
<dbReference type="InterPro" id="IPR000949">
    <property type="entry name" value="ELM2_dom"/>
</dbReference>
<feature type="domain" description="ELM2" evidence="3">
    <location>
        <begin position="43"/>
        <end position="85"/>
    </location>
</feature>
<dbReference type="AlphaFoldDB" id="A0AAV6HR86"/>
<keyword evidence="5" id="KW-1185">Reference proteome</keyword>
<protein>
    <recommendedName>
        <fullName evidence="3">ELM2 domain-containing protein</fullName>
    </recommendedName>
</protein>
<evidence type="ECO:0000256" key="2">
    <source>
        <dbReference type="SAM" id="MobiDB-lite"/>
    </source>
</evidence>
<evidence type="ECO:0000256" key="1">
    <source>
        <dbReference type="ARBA" id="ARBA00023242"/>
    </source>
</evidence>
<reference evidence="4 5" key="1">
    <citation type="submission" date="2020-08" db="EMBL/GenBank/DDBJ databases">
        <title>Plant Genome Project.</title>
        <authorList>
            <person name="Zhang R.-G."/>
        </authorList>
    </citation>
    <scope>NUCLEOTIDE SEQUENCE [LARGE SCALE GENOMIC DNA]</scope>
    <source>
        <strain evidence="4">WSP0</strain>
        <tissue evidence="4">Leaf</tissue>
    </source>
</reference>
<feature type="region of interest" description="Disordered" evidence="2">
    <location>
        <begin position="211"/>
        <end position="253"/>
    </location>
</feature>
<feature type="region of interest" description="Disordered" evidence="2">
    <location>
        <begin position="54"/>
        <end position="73"/>
    </location>
</feature>
<evidence type="ECO:0000313" key="5">
    <source>
        <dbReference type="Proteomes" id="UP000823749"/>
    </source>
</evidence>
<gene>
    <name evidence="4" type="ORF">RHGRI_036259</name>
</gene>
<dbReference type="SMART" id="SM01189">
    <property type="entry name" value="ELM2"/>
    <property type="match status" value="1"/>
</dbReference>
<accession>A0AAV6HR86</accession>
<comment type="caution">
    <text evidence="4">The sequence shown here is derived from an EMBL/GenBank/DDBJ whole genome shotgun (WGS) entry which is preliminary data.</text>
</comment>
<dbReference type="PROSITE" id="PS51156">
    <property type="entry name" value="ELM2"/>
    <property type="match status" value="1"/>
</dbReference>
<dbReference type="EMBL" id="JACTNZ010000013">
    <property type="protein sequence ID" value="KAG5515157.1"/>
    <property type="molecule type" value="Genomic_DNA"/>
</dbReference>
<evidence type="ECO:0000259" key="3">
    <source>
        <dbReference type="PROSITE" id="PS51156"/>
    </source>
</evidence>
<name>A0AAV6HR86_9ERIC</name>
<dbReference type="Pfam" id="PF01448">
    <property type="entry name" value="ELM2"/>
    <property type="match status" value="1"/>
</dbReference>
<evidence type="ECO:0000313" key="4">
    <source>
        <dbReference type="EMBL" id="KAG5515157.1"/>
    </source>
</evidence>
<keyword evidence="1" id="KW-0539">Nucleus</keyword>
<proteinExistence type="predicted"/>